<sequence length="249" mass="27811">MPPAECGMSGSPGLSGRSLCSCRLDKPGLRLEPCAKLAKSRFPLVFPLVMLRCGILMPAEMCSLSIISRPACRITALRFSTTQRRTHLDSRQPQTPRRTSVRDDRRWEWGRRCILGMGMSGFACPGRFGRFQEECQTSPPLFRPSPATGPSLLETLNRKPKTGSRTRFPADDGMIIRPDSDAGTIRTKESRKPLKWLRFNFFSAANVPMLRHGLILSGCLAGRSGAVSQRLIIENPCCQDRRCCIIRSR</sequence>
<gene>
    <name evidence="1" type="ORF">FHW37_102502</name>
</gene>
<accession>A0A561R2S5</accession>
<protein>
    <submittedName>
        <fullName evidence="1">Uncharacterized protein</fullName>
    </submittedName>
</protein>
<organism evidence="1 2">
    <name type="scientific">Neorhizobium alkalisoli</name>
    <dbReference type="NCBI Taxonomy" id="528178"/>
    <lineage>
        <taxon>Bacteria</taxon>
        <taxon>Pseudomonadati</taxon>
        <taxon>Pseudomonadota</taxon>
        <taxon>Alphaproteobacteria</taxon>
        <taxon>Hyphomicrobiales</taxon>
        <taxon>Rhizobiaceae</taxon>
        <taxon>Rhizobium/Agrobacterium group</taxon>
        <taxon>Neorhizobium</taxon>
    </lineage>
</organism>
<dbReference type="Proteomes" id="UP000320653">
    <property type="component" value="Unassembled WGS sequence"/>
</dbReference>
<dbReference type="AlphaFoldDB" id="A0A561R2S5"/>
<proteinExistence type="predicted"/>
<evidence type="ECO:0000313" key="1">
    <source>
        <dbReference type="EMBL" id="TWF56863.1"/>
    </source>
</evidence>
<name>A0A561R2S5_9HYPH</name>
<evidence type="ECO:0000313" key="2">
    <source>
        <dbReference type="Proteomes" id="UP000320653"/>
    </source>
</evidence>
<dbReference type="EMBL" id="VIWP01000002">
    <property type="protein sequence ID" value="TWF56863.1"/>
    <property type="molecule type" value="Genomic_DNA"/>
</dbReference>
<comment type="caution">
    <text evidence="1">The sequence shown here is derived from an EMBL/GenBank/DDBJ whole genome shotgun (WGS) entry which is preliminary data.</text>
</comment>
<reference evidence="1 2" key="1">
    <citation type="submission" date="2019-06" db="EMBL/GenBank/DDBJ databases">
        <title>Sorghum-associated microbial communities from plants grown in Nebraska, USA.</title>
        <authorList>
            <person name="Schachtman D."/>
        </authorList>
    </citation>
    <scope>NUCLEOTIDE SEQUENCE [LARGE SCALE GENOMIC DNA]</scope>
    <source>
        <strain evidence="1 2">1225</strain>
    </source>
</reference>
<keyword evidence="2" id="KW-1185">Reference proteome</keyword>